<evidence type="ECO:0000313" key="11">
    <source>
        <dbReference type="EMBL" id="KAK6117448.1"/>
    </source>
</evidence>
<keyword evidence="3" id="KW-0812">Transmembrane</keyword>
<dbReference type="Pfam" id="PF01578">
    <property type="entry name" value="Cytochrom_C_asm"/>
    <property type="match status" value="1"/>
</dbReference>
<evidence type="ECO:0000256" key="6">
    <source>
        <dbReference type="ARBA" id="ARBA00022989"/>
    </source>
</evidence>
<evidence type="ECO:0000256" key="1">
    <source>
        <dbReference type="ARBA" id="ARBA00004141"/>
    </source>
</evidence>
<accession>A0ABR0U4L1</accession>
<dbReference type="EMBL" id="JABTTQ020003443">
    <property type="protein sequence ID" value="KAK6117448.1"/>
    <property type="molecule type" value="Genomic_DNA"/>
</dbReference>
<organism evidence="11 12">
    <name type="scientific">Rehmannia glutinosa</name>
    <name type="common">Chinese foxglove</name>
    <dbReference type="NCBI Taxonomy" id="99300"/>
    <lineage>
        <taxon>Eukaryota</taxon>
        <taxon>Viridiplantae</taxon>
        <taxon>Streptophyta</taxon>
        <taxon>Embryophyta</taxon>
        <taxon>Tracheophyta</taxon>
        <taxon>Spermatophyta</taxon>
        <taxon>Magnoliopsida</taxon>
        <taxon>eudicotyledons</taxon>
        <taxon>Gunneridae</taxon>
        <taxon>Pentapetalae</taxon>
        <taxon>asterids</taxon>
        <taxon>lamiids</taxon>
        <taxon>Lamiales</taxon>
        <taxon>Orobanchaceae</taxon>
        <taxon>Rehmannieae</taxon>
        <taxon>Rehmannia</taxon>
    </lineage>
</organism>
<dbReference type="PRINTS" id="PR01386">
    <property type="entry name" value="CCMCBIOGNSIS"/>
</dbReference>
<name>A0ABR0U4L1_REHGL</name>
<keyword evidence="8" id="KW-0687">Ribonucleoprotein</keyword>
<evidence type="ECO:0000256" key="8">
    <source>
        <dbReference type="ARBA" id="ARBA00023274"/>
    </source>
</evidence>
<feature type="region of interest" description="Disordered" evidence="9">
    <location>
        <begin position="634"/>
        <end position="658"/>
    </location>
</feature>
<comment type="similarity">
    <text evidence="2">Belongs to the CcmC/CycZ/HelC family.</text>
</comment>
<dbReference type="InterPro" id="IPR002541">
    <property type="entry name" value="Cyt_c_assembly"/>
</dbReference>
<dbReference type="InterPro" id="IPR045062">
    <property type="entry name" value="Cyt_c_biogenesis_CcsA/CcmC"/>
</dbReference>
<feature type="domain" description="Cytochrome c assembly protein" evidence="10">
    <location>
        <begin position="100"/>
        <end position="191"/>
    </location>
</feature>
<protein>
    <recommendedName>
        <fullName evidence="10">Cytochrome c assembly protein domain-containing protein</fullName>
    </recommendedName>
</protein>
<reference evidence="11 12" key="1">
    <citation type="journal article" date="2021" name="Comput. Struct. Biotechnol. J.">
        <title>De novo genome assembly of the potent medicinal plant Rehmannia glutinosa using nanopore technology.</title>
        <authorList>
            <person name="Ma L."/>
            <person name="Dong C."/>
            <person name="Song C."/>
            <person name="Wang X."/>
            <person name="Zheng X."/>
            <person name="Niu Y."/>
            <person name="Chen S."/>
            <person name="Feng W."/>
        </authorList>
    </citation>
    <scope>NUCLEOTIDE SEQUENCE [LARGE SCALE GENOMIC DNA]</scope>
    <source>
        <strain evidence="11">DH-2019</strain>
    </source>
</reference>
<comment type="caution">
    <text evidence="11">The sequence shown here is derived from an EMBL/GenBank/DDBJ whole genome shotgun (WGS) entry which is preliminary data.</text>
</comment>
<dbReference type="InterPro" id="IPR003557">
    <property type="entry name" value="Cyt_c_biogenesis_CcmC"/>
</dbReference>
<evidence type="ECO:0000256" key="4">
    <source>
        <dbReference type="ARBA" id="ARBA00022748"/>
    </source>
</evidence>
<keyword evidence="5" id="KW-0689">Ribosomal protein</keyword>
<keyword evidence="7" id="KW-0472">Membrane</keyword>
<proteinExistence type="inferred from homology"/>
<dbReference type="InterPro" id="IPR012678">
    <property type="entry name" value="Ribosomal_uL23/eL15/eS24_sf"/>
</dbReference>
<evidence type="ECO:0000256" key="9">
    <source>
        <dbReference type="SAM" id="MobiDB-lite"/>
    </source>
</evidence>
<dbReference type="SUPFAM" id="SSF54189">
    <property type="entry name" value="Ribosomal proteins S24e, L23 and L15e"/>
    <property type="match status" value="1"/>
</dbReference>
<keyword evidence="6" id="KW-1133">Transmembrane helix</keyword>
<keyword evidence="12" id="KW-1185">Reference proteome</keyword>
<keyword evidence="4" id="KW-0201">Cytochrome c-type biogenesis</keyword>
<comment type="subcellular location">
    <subcellularLocation>
        <location evidence="1">Membrane</location>
        <topology evidence="1">Multi-pass membrane protein</topology>
    </subcellularLocation>
</comment>
<evidence type="ECO:0000256" key="3">
    <source>
        <dbReference type="ARBA" id="ARBA00022692"/>
    </source>
</evidence>
<evidence type="ECO:0000259" key="10">
    <source>
        <dbReference type="Pfam" id="PF01578"/>
    </source>
</evidence>
<evidence type="ECO:0000256" key="5">
    <source>
        <dbReference type="ARBA" id="ARBA00022980"/>
    </source>
</evidence>
<dbReference type="Proteomes" id="UP001318860">
    <property type="component" value="Unassembled WGS sequence"/>
</dbReference>
<evidence type="ECO:0000256" key="2">
    <source>
        <dbReference type="ARBA" id="ARBA00005840"/>
    </source>
</evidence>
<sequence>MLSLHFNHSAMDAFERLMSELRKKKVVIKGQKFGSAPCSGILSSDPSGTFENQSSTHWFHLGSFLYELKGSPEWKERSGSKLSYFSGCSLSFFPTRSYAQILIGSRLFLTAMAIHLSLRVAPLDLQQGGNSRIPYVHVPAARMSILVYITTALNTFFFLLTKHPLFLRSSGTGTEMGAFSTLFTLVTGGFRGRPMEENRFMDGISSIYRQKYSVIGENQYTSNVESGSTRTELKHWVELFFGVKTVESVHSFQEQFNYLFLSLPASIPLCPLLGKAIPMLTASDTLLKRVTEGRKLSMECDIRIIALGEYRGPHIHRLLSFPFPPKGLSILRQVERKEAGYDELNPHSRHPQGTSCICIKDAVIDPGLEGRAKPFYFTTSSVPEDEPRKERVYGRAVGDDADEFTSVTLSLEWALFNEESSLALLGFVGYKLTWTSNRREDDHTFVEPRELSFIPLPKMNERLDQAVANTRWTAKFQSFQCINLDMTIDGTLQRTLFDTIHLFIVQDILGLFIPSDSPDSRLWCDSVHGEWILLMITLMVLLLPQKSRENVAMVVYDAPDIASDIAPDIASVSVVGSQMDSRKAELSRNEGTPGRYSIATTMHVMDGDGRVERGSSLFFIATAQQDEQPVTECEQPLSERHPLPTGSEHLQNEKAPDLWTTIVQRSSSRAPQHL</sequence>
<dbReference type="PANTHER" id="PTHR30071:SF1">
    <property type="entry name" value="CYTOCHROME B_B6 PROTEIN-RELATED"/>
    <property type="match status" value="1"/>
</dbReference>
<dbReference type="PANTHER" id="PTHR30071">
    <property type="entry name" value="HEME EXPORTER PROTEIN C"/>
    <property type="match status" value="1"/>
</dbReference>
<evidence type="ECO:0000256" key="7">
    <source>
        <dbReference type="ARBA" id="ARBA00023136"/>
    </source>
</evidence>
<gene>
    <name evidence="11" type="ORF">DH2020_048808</name>
</gene>
<evidence type="ECO:0000313" key="12">
    <source>
        <dbReference type="Proteomes" id="UP001318860"/>
    </source>
</evidence>